<protein>
    <submittedName>
        <fullName evidence="1">Uncharacterized protein</fullName>
    </submittedName>
</protein>
<evidence type="ECO:0000313" key="1">
    <source>
        <dbReference type="EMBL" id="PMC52952.1"/>
    </source>
</evidence>
<organism evidence="1 2">
    <name type="scientific">Gemella sanguinis</name>
    <dbReference type="NCBI Taxonomy" id="84135"/>
    <lineage>
        <taxon>Bacteria</taxon>
        <taxon>Bacillati</taxon>
        <taxon>Bacillota</taxon>
        <taxon>Bacilli</taxon>
        <taxon>Bacillales</taxon>
        <taxon>Gemellaceae</taxon>
        <taxon>Gemella</taxon>
    </lineage>
</organism>
<comment type="caution">
    <text evidence="1">The sequence shown here is derived from an EMBL/GenBank/DDBJ whole genome shotgun (WGS) entry which is preliminary data.</text>
</comment>
<evidence type="ECO:0000313" key="2">
    <source>
        <dbReference type="Proteomes" id="UP000235670"/>
    </source>
</evidence>
<dbReference type="Proteomes" id="UP000235670">
    <property type="component" value="Unassembled WGS sequence"/>
</dbReference>
<gene>
    <name evidence="1" type="ORF">CJ218_03405</name>
</gene>
<dbReference type="OrthoDB" id="2990444at2"/>
<sequence>MNSIIEKIYNDNSLNFKIINEIAEYLIVKYNDEPSFTLACLKNGLDRGQSEELFMIYSDITEEIPSGKNDLVNKKLLLEKTKEKFPMLEDDFKIIKIIESYINCYFLMKDK</sequence>
<dbReference type="RefSeq" id="WP_102189629.1">
    <property type="nucleotide sequence ID" value="NZ_PNGT01000002.1"/>
</dbReference>
<dbReference type="STRING" id="84135.GCA_001052115_00768"/>
<reference evidence="1 2" key="1">
    <citation type="submission" date="2017-09" db="EMBL/GenBank/DDBJ databases">
        <title>Bacterial strain isolated from the female urinary microbiota.</title>
        <authorList>
            <person name="Thomas-White K."/>
            <person name="Kumar N."/>
            <person name="Forster S."/>
            <person name="Putonti C."/>
            <person name="Lawley T."/>
            <person name="Wolfe A.J."/>
        </authorList>
    </citation>
    <scope>NUCLEOTIDE SEQUENCE [LARGE SCALE GENOMIC DNA]</scope>
    <source>
        <strain evidence="1 2">UMB0186</strain>
    </source>
</reference>
<name>A0A2N6SG80_9BACL</name>
<accession>A0A2N6SG80</accession>
<dbReference type="AlphaFoldDB" id="A0A2N6SG80"/>
<proteinExistence type="predicted"/>
<dbReference type="EMBL" id="PNGT01000002">
    <property type="protein sequence ID" value="PMC52952.1"/>
    <property type="molecule type" value="Genomic_DNA"/>
</dbReference>